<dbReference type="RefSeq" id="WP_100255882.1">
    <property type="nucleotide sequence ID" value="NZ_CP011797.1"/>
</dbReference>
<feature type="coiled-coil region" evidence="8">
    <location>
        <begin position="141"/>
        <end position="168"/>
    </location>
</feature>
<evidence type="ECO:0000256" key="4">
    <source>
        <dbReference type="ARBA" id="ARBA00022452"/>
    </source>
</evidence>
<evidence type="ECO:0000256" key="1">
    <source>
        <dbReference type="ARBA" id="ARBA00004442"/>
    </source>
</evidence>
<evidence type="ECO:0000256" key="9">
    <source>
        <dbReference type="SAM" id="SignalP"/>
    </source>
</evidence>
<evidence type="ECO:0000256" key="6">
    <source>
        <dbReference type="ARBA" id="ARBA00023136"/>
    </source>
</evidence>
<evidence type="ECO:0000256" key="2">
    <source>
        <dbReference type="ARBA" id="ARBA00007613"/>
    </source>
</evidence>
<accession>A0A2K8KNL2</accession>
<evidence type="ECO:0000256" key="5">
    <source>
        <dbReference type="ARBA" id="ARBA00022692"/>
    </source>
</evidence>
<sequence>MLIKPLIVGLVLVAVTAHVSASPSLLETYDQALANDPQLAIARLNAENAQQDVTTGYANVLPDVTANGSYRIGSDSGTESLFPSFDAQTLGGSITVSQNIFVLAAFTAYEAVKVNATISEIEAVYAEQELMVRVSEGYISALRAKNALAVLQAQLEAVARQYDQTQQRYDVGLVTITDVLDASATLDQTKVSLIRAESQYDIALQNLSVITGTIPDGVQNISESMPITSPSENGQQQWVDYAITQHPDIIAAERGLEVGRLSLQAERENLLPRVSGSATFGYSDTFGSSAFDNDDETNWSASYAISVSVPLYSGGADQVSVVKQGLSNNIAEQQVELLKRAKAVAVANLYRTVRADAQNVDAQIQALKSRDSALQATSVGYEVGTRNIVEVLNSQVAVFNAQNALNNARYDYLLDLLKLKKEAGQLALKDLESIEQYLIAD</sequence>
<evidence type="ECO:0000313" key="10">
    <source>
        <dbReference type="EMBL" id="ATX75481.1"/>
    </source>
</evidence>
<gene>
    <name evidence="10" type="ORF">REIFOR_00304</name>
</gene>
<dbReference type="GO" id="GO:0015288">
    <property type="term" value="F:porin activity"/>
    <property type="evidence" value="ECO:0007669"/>
    <property type="project" value="TreeGrafter"/>
</dbReference>
<dbReference type="SUPFAM" id="SSF56954">
    <property type="entry name" value="Outer membrane efflux proteins (OEP)"/>
    <property type="match status" value="1"/>
</dbReference>
<dbReference type="Proteomes" id="UP000229757">
    <property type="component" value="Chromosome"/>
</dbReference>
<dbReference type="AlphaFoldDB" id="A0A2K8KNL2"/>
<dbReference type="InterPro" id="IPR003423">
    <property type="entry name" value="OMP_efflux"/>
</dbReference>
<dbReference type="EMBL" id="CP011797">
    <property type="protein sequence ID" value="ATX75481.1"/>
    <property type="molecule type" value="Genomic_DNA"/>
</dbReference>
<dbReference type="GO" id="GO:0009279">
    <property type="term" value="C:cell outer membrane"/>
    <property type="evidence" value="ECO:0007669"/>
    <property type="project" value="UniProtKB-SubCell"/>
</dbReference>
<evidence type="ECO:0000313" key="11">
    <source>
        <dbReference type="Proteomes" id="UP000229757"/>
    </source>
</evidence>
<feature type="chain" id="PRO_5014849458" evidence="9">
    <location>
        <begin position="22"/>
        <end position="441"/>
    </location>
</feature>
<organism evidence="10 11">
    <name type="scientific">Reinekea forsetii</name>
    <dbReference type="NCBI Taxonomy" id="1336806"/>
    <lineage>
        <taxon>Bacteria</taxon>
        <taxon>Pseudomonadati</taxon>
        <taxon>Pseudomonadota</taxon>
        <taxon>Gammaproteobacteria</taxon>
        <taxon>Oceanospirillales</taxon>
        <taxon>Saccharospirillaceae</taxon>
        <taxon>Reinekea</taxon>
    </lineage>
</organism>
<protein>
    <submittedName>
        <fullName evidence="10">Type I secretion outer membrane protein, TolC</fullName>
    </submittedName>
</protein>
<dbReference type="KEGG" id="rfo:REIFOR_00304"/>
<dbReference type="OrthoDB" id="9813458at2"/>
<dbReference type="InterPro" id="IPR010130">
    <property type="entry name" value="T1SS_OMP_TolC"/>
</dbReference>
<keyword evidence="7" id="KW-0998">Cell outer membrane</keyword>
<evidence type="ECO:0000256" key="3">
    <source>
        <dbReference type="ARBA" id="ARBA00022448"/>
    </source>
</evidence>
<keyword evidence="8" id="KW-0175">Coiled coil</keyword>
<comment type="similarity">
    <text evidence="2">Belongs to the outer membrane factor (OMF) (TC 1.B.17) family.</text>
</comment>
<dbReference type="PANTHER" id="PTHR30026">
    <property type="entry name" value="OUTER MEMBRANE PROTEIN TOLC"/>
    <property type="match status" value="1"/>
</dbReference>
<dbReference type="NCBIfam" id="TIGR01844">
    <property type="entry name" value="type_I_sec_TolC"/>
    <property type="match status" value="1"/>
</dbReference>
<evidence type="ECO:0000256" key="7">
    <source>
        <dbReference type="ARBA" id="ARBA00023237"/>
    </source>
</evidence>
<keyword evidence="11" id="KW-1185">Reference proteome</keyword>
<dbReference type="GO" id="GO:0015562">
    <property type="term" value="F:efflux transmembrane transporter activity"/>
    <property type="evidence" value="ECO:0007669"/>
    <property type="project" value="InterPro"/>
</dbReference>
<reference evidence="10 11" key="1">
    <citation type="journal article" date="2017" name="Environ. Microbiol.">
        <title>Genomic and physiological analyses of 'Reinekea forsetii' reveal a versatile opportunistic lifestyle during spring algae blooms.</title>
        <authorList>
            <person name="Avci B."/>
            <person name="Hahnke R.L."/>
            <person name="Chafee M."/>
            <person name="Fischer T."/>
            <person name="Gruber-Vodicka H."/>
            <person name="Tegetmeyer H.E."/>
            <person name="Harder J."/>
            <person name="Fuchs B.M."/>
            <person name="Amann R.I."/>
            <person name="Teeling H."/>
        </authorList>
    </citation>
    <scope>NUCLEOTIDE SEQUENCE [LARGE SCALE GENOMIC DNA]</scope>
    <source>
        <strain evidence="10 11">Hel1_31_D35</strain>
    </source>
</reference>
<dbReference type="Pfam" id="PF02321">
    <property type="entry name" value="OEP"/>
    <property type="match status" value="2"/>
</dbReference>
<keyword evidence="5" id="KW-0812">Transmembrane</keyword>
<keyword evidence="3" id="KW-0813">Transport</keyword>
<name>A0A2K8KNL2_9GAMM</name>
<dbReference type="InterPro" id="IPR051906">
    <property type="entry name" value="TolC-like"/>
</dbReference>
<dbReference type="Gene3D" id="1.20.1600.10">
    <property type="entry name" value="Outer membrane efflux proteins (OEP)"/>
    <property type="match status" value="1"/>
</dbReference>
<dbReference type="GO" id="GO:1990281">
    <property type="term" value="C:efflux pump complex"/>
    <property type="evidence" value="ECO:0007669"/>
    <property type="project" value="TreeGrafter"/>
</dbReference>
<feature type="signal peptide" evidence="9">
    <location>
        <begin position="1"/>
        <end position="21"/>
    </location>
</feature>
<comment type="subcellular location">
    <subcellularLocation>
        <location evidence="1">Cell outer membrane</location>
    </subcellularLocation>
</comment>
<keyword evidence="4" id="KW-1134">Transmembrane beta strand</keyword>
<proteinExistence type="inferred from homology"/>
<evidence type="ECO:0000256" key="8">
    <source>
        <dbReference type="SAM" id="Coils"/>
    </source>
</evidence>
<keyword evidence="6" id="KW-0472">Membrane</keyword>
<dbReference type="PANTHER" id="PTHR30026:SF20">
    <property type="entry name" value="OUTER MEMBRANE PROTEIN TOLC"/>
    <property type="match status" value="1"/>
</dbReference>
<keyword evidence="9" id="KW-0732">Signal</keyword>